<dbReference type="PANTHER" id="PTHR37937:SF1">
    <property type="entry name" value="CONJUGATIVE TRANSFER: DNA TRANSPORT"/>
    <property type="match status" value="1"/>
</dbReference>
<feature type="compositionally biased region" description="Low complexity" evidence="7">
    <location>
        <begin position="450"/>
        <end position="495"/>
    </location>
</feature>
<dbReference type="EMBL" id="SFBF01000016">
    <property type="protein sequence ID" value="TRU54007.1"/>
    <property type="molecule type" value="Genomic_DNA"/>
</dbReference>
<keyword evidence="5" id="KW-1133">Transmembrane helix</keyword>
<protein>
    <recommendedName>
        <fullName evidence="10">Type IV secretory system conjugative DNA transfer family protein</fullName>
    </recommendedName>
</protein>
<accession>A0A552G531</accession>
<evidence type="ECO:0000256" key="6">
    <source>
        <dbReference type="ARBA" id="ARBA00023136"/>
    </source>
</evidence>
<dbReference type="PANTHER" id="PTHR37937">
    <property type="entry name" value="CONJUGATIVE TRANSFER: DNA TRANSPORT"/>
    <property type="match status" value="1"/>
</dbReference>
<proteinExistence type="inferred from homology"/>
<feature type="region of interest" description="Disordered" evidence="7">
    <location>
        <begin position="443"/>
        <end position="533"/>
    </location>
</feature>
<dbReference type="SUPFAM" id="SSF52540">
    <property type="entry name" value="P-loop containing nucleoside triphosphate hydrolases"/>
    <property type="match status" value="1"/>
</dbReference>
<dbReference type="CDD" id="cd01127">
    <property type="entry name" value="TrwB_TraG_TraD_VirD4"/>
    <property type="match status" value="1"/>
</dbReference>
<evidence type="ECO:0000256" key="5">
    <source>
        <dbReference type="ARBA" id="ARBA00022989"/>
    </source>
</evidence>
<name>A0A552G531_MICAE</name>
<evidence type="ECO:0008006" key="10">
    <source>
        <dbReference type="Google" id="ProtNLM"/>
    </source>
</evidence>
<organism evidence="8 9">
    <name type="scientific">Microcystis aeruginosa Ma_QC_Ca_00000000_S207</name>
    <dbReference type="NCBI Taxonomy" id="2486251"/>
    <lineage>
        <taxon>Bacteria</taxon>
        <taxon>Bacillati</taxon>
        <taxon>Cyanobacteriota</taxon>
        <taxon>Cyanophyceae</taxon>
        <taxon>Oscillatoriophycideae</taxon>
        <taxon>Chroococcales</taxon>
        <taxon>Microcystaceae</taxon>
        <taxon>Microcystis</taxon>
    </lineage>
</organism>
<evidence type="ECO:0000256" key="7">
    <source>
        <dbReference type="SAM" id="MobiDB-lite"/>
    </source>
</evidence>
<comment type="subcellular location">
    <subcellularLocation>
        <location evidence="1">Cell membrane</location>
        <topology evidence="1">Multi-pass membrane protein</topology>
    </subcellularLocation>
</comment>
<comment type="caution">
    <text evidence="8">The sequence shown here is derived from an EMBL/GenBank/DDBJ whole genome shotgun (WGS) entry which is preliminary data.</text>
</comment>
<gene>
    <name evidence="8" type="ORF">EWV91_00745</name>
</gene>
<comment type="similarity">
    <text evidence="2">Belongs to the VirD4/TraG family.</text>
</comment>
<keyword evidence="6" id="KW-0472">Membrane</keyword>
<evidence type="ECO:0000313" key="9">
    <source>
        <dbReference type="Proteomes" id="UP000320293"/>
    </source>
</evidence>
<dbReference type="Gene3D" id="3.40.50.300">
    <property type="entry name" value="P-loop containing nucleotide triphosphate hydrolases"/>
    <property type="match status" value="1"/>
</dbReference>
<dbReference type="InterPro" id="IPR051539">
    <property type="entry name" value="T4SS-coupling_protein"/>
</dbReference>
<feature type="compositionally biased region" description="Polar residues" evidence="7">
    <location>
        <begin position="496"/>
        <end position="531"/>
    </location>
</feature>
<evidence type="ECO:0000313" key="8">
    <source>
        <dbReference type="EMBL" id="TRU54007.1"/>
    </source>
</evidence>
<dbReference type="AlphaFoldDB" id="A0A552G531"/>
<evidence type="ECO:0000256" key="4">
    <source>
        <dbReference type="ARBA" id="ARBA00022692"/>
    </source>
</evidence>
<keyword evidence="3" id="KW-1003">Cell membrane</keyword>
<reference evidence="8 9" key="1">
    <citation type="submission" date="2019-01" db="EMBL/GenBank/DDBJ databases">
        <title>Coherence of Microcystis species and biogeography revealed through population genomics.</title>
        <authorList>
            <person name="Perez-Carrascal O.M."/>
            <person name="Terrat Y."/>
            <person name="Giani A."/>
            <person name="Fortin N."/>
            <person name="Tromas N."/>
            <person name="Shapiro B.J."/>
        </authorList>
    </citation>
    <scope>NUCLEOTIDE SEQUENCE [LARGE SCALE GENOMIC DNA]</scope>
    <source>
        <strain evidence="8">Ma_QC_Ca_00000000_S207</strain>
    </source>
</reference>
<dbReference type="InterPro" id="IPR003688">
    <property type="entry name" value="TraG/VirD4"/>
</dbReference>
<sequence length="1058" mass="121787">MELSPQLPPGGSDLIKDIKDTGYCIGARGKALLRLDTDRHFITMASTGSGKGRSVVIPNLLLHPGSVFTTEIGGANVKATIKYRRDILCQSIYVIDPLEATDEPKACLNLLDTLDSENTTFTSDVELMAQSILQDNQGKSSEDPYWVNAPKELLKALIFHVKIAPSYEIDDQDRHFPYITELLAKFETEEWDELMQRWAVNQGPYKAIFNDVGNAFFQVYNDNTRSVLSVLKSYLGFARNPQFIKYLKSSSFDLKDLRNKKITVYLVMPLIEYYKANSTWLRLVVERALNACPDLKDRKTHLPYHERILFMLDEFTQLGKLDAIDTGMQTARHKGITLWCVFQDFNRLKEVYKENIAHSFLGSAACIQTFGINDLPTAEFISKRAGKRVAYIPSVTEGINWSDGITENWNETTTTGINFNQTQGISKGQNETWSQGFTAGSTYGINNSHTTSKSSSRTWGWGSTNSSTSGSSSSTTAGDNISYSSNSGRSSSTTTGDNKSWQNSQTNQRGGGSTQTTNKSYTKGTSQQESVQEGKAINKNQGGQYSVSYTPQILPALEPDQVIEAVSDTKNGQILILKERVILDGRANFDQIEILKQRVDGPSYFLNPPRPTGILNKPNALSFSTPVLPHIETELNVIYQQLECYQIPIFGEIVASKTLKIKISPDVKTDIIAQNLFQIDDLRQQAQNTLANIVTQHSNINLERIQKFNQYRKYFDYDRYLENCELSLVKLIHEDLLLRINSWQKYVEKIRSYNLFIKSIQSKIEVLYETILVKFKELEDYHNYLNNYSEQMNSQIHNLENYKQDVKSYHEYLEDYYRYREVWTQIEQPKAPEIENQNFGKDHFSLKSEIFALEQSTIVQIVLPKLEEIIAEPSIFPQVDDLVDIIQVLEVFQDFDNVKTDITNLEQDLQSEKRDLQWKLWKQRDKKDNLICLSNLNISLNAYSLSHRELIKKIHEFTLELYEQSYRWNNHYVLWQNYSEYLTEHYHYLLKYFEDLSKCINMLNQETSRLSIKHEALLKINSYCQSFQQQLFSTVPTWKIWQGFEQQTKKQLTQNSAY</sequence>
<dbReference type="InterPro" id="IPR027417">
    <property type="entry name" value="P-loop_NTPase"/>
</dbReference>
<evidence type="ECO:0000256" key="1">
    <source>
        <dbReference type="ARBA" id="ARBA00004651"/>
    </source>
</evidence>
<keyword evidence="4" id="KW-0812">Transmembrane</keyword>
<dbReference type="Proteomes" id="UP000320293">
    <property type="component" value="Unassembled WGS sequence"/>
</dbReference>
<dbReference type="GO" id="GO:0005886">
    <property type="term" value="C:plasma membrane"/>
    <property type="evidence" value="ECO:0007669"/>
    <property type="project" value="UniProtKB-SubCell"/>
</dbReference>
<evidence type="ECO:0000256" key="2">
    <source>
        <dbReference type="ARBA" id="ARBA00008806"/>
    </source>
</evidence>
<evidence type="ECO:0000256" key="3">
    <source>
        <dbReference type="ARBA" id="ARBA00022475"/>
    </source>
</evidence>
<dbReference type="Pfam" id="PF02534">
    <property type="entry name" value="T4SS-DNA_transf"/>
    <property type="match status" value="1"/>
</dbReference>